<keyword evidence="1" id="KW-1133">Transmembrane helix</keyword>
<comment type="caution">
    <text evidence="2">The sequence shown here is derived from an EMBL/GenBank/DDBJ whole genome shotgun (WGS) entry which is preliminary data.</text>
</comment>
<proteinExistence type="predicted"/>
<gene>
    <name evidence="2" type="ORF">J8TS2_26390</name>
</gene>
<feature type="transmembrane region" description="Helical" evidence="1">
    <location>
        <begin position="6"/>
        <end position="27"/>
    </location>
</feature>
<organism evidence="2 3">
    <name type="scientific">Lederbergia ruris</name>
    <dbReference type="NCBI Taxonomy" id="217495"/>
    <lineage>
        <taxon>Bacteria</taxon>
        <taxon>Bacillati</taxon>
        <taxon>Bacillota</taxon>
        <taxon>Bacilli</taxon>
        <taxon>Bacillales</taxon>
        <taxon>Bacillaceae</taxon>
        <taxon>Lederbergia</taxon>
    </lineage>
</organism>
<keyword evidence="1" id="KW-0472">Membrane</keyword>
<evidence type="ECO:0000256" key="1">
    <source>
        <dbReference type="SAM" id="Phobius"/>
    </source>
</evidence>
<dbReference type="RefSeq" id="WP_212966570.1">
    <property type="nucleotide sequence ID" value="NZ_BORB01000022.1"/>
</dbReference>
<dbReference type="EMBL" id="BORB01000022">
    <property type="protein sequence ID" value="GIN58320.1"/>
    <property type="molecule type" value="Genomic_DNA"/>
</dbReference>
<sequence>MDKRQWIMMVSGVAILLLAVLGITYFLKIGGDTAQSSFFKTAEVESSEMGTTFQYFVNLEDDETFELYLQAYGGNKNIKQKVNGTYEVDGKSIELHFETIEEKVYDNLDRYKKNIVSDISRVSVHDDPPTFTHPISYQLLYDEDQMFIIRDNKLIEMEQTEKLPEWEEEIELVDYSDLKKEDRERITIRLVFERFDPADIETFAEPTHHSPVNAHLQIVNNSDYHIRIKPSQVSLAGIDEHIFINGNYDNSDYVLTVPKGETEMIEDIYTDEQFDFFSRMELIYVLNSDGTSGGANYDSLGEQVTDPVFRE</sequence>
<keyword evidence="1" id="KW-0812">Transmembrane</keyword>
<dbReference type="Proteomes" id="UP000679950">
    <property type="component" value="Unassembled WGS sequence"/>
</dbReference>
<accession>A0ABQ4KK33</accession>
<name>A0ABQ4KK33_9BACI</name>
<evidence type="ECO:0008006" key="4">
    <source>
        <dbReference type="Google" id="ProtNLM"/>
    </source>
</evidence>
<keyword evidence="3" id="KW-1185">Reference proteome</keyword>
<protein>
    <recommendedName>
        <fullName evidence="4">DUF4179 domain-containing protein</fullName>
    </recommendedName>
</protein>
<reference evidence="2 3" key="1">
    <citation type="submission" date="2021-03" db="EMBL/GenBank/DDBJ databases">
        <title>Antimicrobial resistance genes in bacteria isolated from Japanese honey, and their potential for conferring macrolide and lincosamide resistance in the American foulbrood pathogen Paenibacillus larvae.</title>
        <authorList>
            <person name="Okamoto M."/>
            <person name="Kumagai M."/>
            <person name="Kanamori H."/>
            <person name="Takamatsu D."/>
        </authorList>
    </citation>
    <scope>NUCLEOTIDE SEQUENCE [LARGE SCALE GENOMIC DNA]</scope>
    <source>
        <strain evidence="2 3">J8TS2</strain>
    </source>
</reference>
<evidence type="ECO:0000313" key="3">
    <source>
        <dbReference type="Proteomes" id="UP000679950"/>
    </source>
</evidence>
<evidence type="ECO:0000313" key="2">
    <source>
        <dbReference type="EMBL" id="GIN58320.1"/>
    </source>
</evidence>